<feature type="compositionally biased region" description="Low complexity" evidence="1">
    <location>
        <begin position="103"/>
        <end position="112"/>
    </location>
</feature>
<keyword evidence="3" id="KW-1185">Reference proteome</keyword>
<evidence type="ECO:0000313" key="2">
    <source>
        <dbReference type="EMBL" id="CAR22931.1"/>
    </source>
</evidence>
<sequence length="171" mass="18327">MNGQSQAAENFVKRIFTFLDETDSQQLAPLVQWFQPAGCKIIVNASAFPQPAGFLETWQRCVVQTQHVLTGVDFHVIPGTGSAVCSVNGKVRFDESGRDKAGQDAAVPAPAGAGVGPTGPAGKHRPLWGPYFGLSLQLVVDERALGGDFNGVISSFNYTMVYRPEDSLMVV</sequence>
<name>C5DFH6_LACTC</name>
<evidence type="ECO:0000256" key="1">
    <source>
        <dbReference type="SAM" id="MobiDB-lite"/>
    </source>
</evidence>
<dbReference type="EMBL" id="CU928168">
    <property type="protein sequence ID" value="CAR22931.1"/>
    <property type="molecule type" value="Genomic_DNA"/>
</dbReference>
<dbReference type="Gene3D" id="3.10.450.50">
    <property type="match status" value="1"/>
</dbReference>
<dbReference type="HOGENOM" id="CLU_128326_0_0_1"/>
<dbReference type="STRING" id="559295.C5DFH6"/>
<dbReference type="FunCoup" id="C5DFH6">
    <property type="interactions" value="187"/>
</dbReference>
<organism evidence="2 3">
    <name type="scientific">Lachancea thermotolerans (strain ATCC 56472 / CBS 6340 / NRRL Y-8284)</name>
    <name type="common">Yeast</name>
    <name type="synonym">Kluyveromyces thermotolerans</name>
    <dbReference type="NCBI Taxonomy" id="559295"/>
    <lineage>
        <taxon>Eukaryota</taxon>
        <taxon>Fungi</taxon>
        <taxon>Dikarya</taxon>
        <taxon>Ascomycota</taxon>
        <taxon>Saccharomycotina</taxon>
        <taxon>Saccharomycetes</taxon>
        <taxon>Saccharomycetales</taxon>
        <taxon>Saccharomycetaceae</taxon>
        <taxon>Lachancea</taxon>
    </lineage>
</organism>
<dbReference type="InParanoid" id="C5DFH6"/>
<dbReference type="InterPro" id="IPR019488">
    <property type="entry name" value="Nucl_pore_RNA_shuttling_Mtr2"/>
</dbReference>
<protein>
    <submittedName>
        <fullName evidence="2">KLTH0D15158p</fullName>
    </submittedName>
</protein>
<reference evidence="2 3" key="1">
    <citation type="journal article" date="2009" name="Genome Res.">
        <title>Comparative genomics of protoploid Saccharomycetaceae.</title>
        <authorList>
            <consortium name="The Genolevures Consortium"/>
            <person name="Souciet J.-L."/>
            <person name="Dujon B."/>
            <person name="Gaillardin C."/>
            <person name="Johnston M."/>
            <person name="Baret P.V."/>
            <person name="Cliften P."/>
            <person name="Sherman D.J."/>
            <person name="Weissenbach J."/>
            <person name="Westhof E."/>
            <person name="Wincker P."/>
            <person name="Jubin C."/>
            <person name="Poulain J."/>
            <person name="Barbe V."/>
            <person name="Segurens B."/>
            <person name="Artiguenave F."/>
            <person name="Anthouard V."/>
            <person name="Vacherie B."/>
            <person name="Val M.-E."/>
            <person name="Fulton R.S."/>
            <person name="Minx P."/>
            <person name="Wilson R."/>
            <person name="Durrens P."/>
            <person name="Jean G."/>
            <person name="Marck C."/>
            <person name="Martin T."/>
            <person name="Nikolski M."/>
            <person name="Rolland T."/>
            <person name="Seret M.-L."/>
            <person name="Casaregola S."/>
            <person name="Despons L."/>
            <person name="Fairhead C."/>
            <person name="Fischer G."/>
            <person name="Lafontaine I."/>
            <person name="Leh V."/>
            <person name="Lemaire M."/>
            <person name="de Montigny J."/>
            <person name="Neuveglise C."/>
            <person name="Thierry A."/>
            <person name="Blanc-Lenfle I."/>
            <person name="Bleykasten C."/>
            <person name="Diffels J."/>
            <person name="Fritsch E."/>
            <person name="Frangeul L."/>
            <person name="Goeffon A."/>
            <person name="Jauniaux N."/>
            <person name="Kachouri-Lafond R."/>
            <person name="Payen C."/>
            <person name="Potier S."/>
            <person name="Pribylova L."/>
            <person name="Ozanne C."/>
            <person name="Richard G.-F."/>
            <person name="Sacerdot C."/>
            <person name="Straub M.-L."/>
            <person name="Talla E."/>
        </authorList>
    </citation>
    <scope>NUCLEOTIDE SEQUENCE [LARGE SCALE GENOMIC DNA]</scope>
    <source>
        <strain evidence="3">ATCC 56472 / CBS 6340 / NRRL Y-8284</strain>
    </source>
</reference>
<dbReference type="SUPFAM" id="SSF54427">
    <property type="entry name" value="NTF2-like"/>
    <property type="match status" value="1"/>
</dbReference>
<evidence type="ECO:0000313" key="3">
    <source>
        <dbReference type="Proteomes" id="UP000002036"/>
    </source>
</evidence>
<dbReference type="RefSeq" id="XP_002553369.1">
    <property type="nucleotide sequence ID" value="XM_002553323.1"/>
</dbReference>
<accession>C5DFH6</accession>
<dbReference type="OrthoDB" id="25408at2759"/>
<dbReference type="OMA" id="FDCHLIP"/>
<gene>
    <name evidence="2" type="ordered locus">KLTH0D15158g</name>
</gene>
<proteinExistence type="predicted"/>
<dbReference type="eggNOG" id="ENOG502RZK7">
    <property type="taxonomic scope" value="Eukaryota"/>
</dbReference>
<dbReference type="Proteomes" id="UP000002036">
    <property type="component" value="Chromosome D"/>
</dbReference>
<dbReference type="GeneID" id="8295613"/>
<dbReference type="AlphaFoldDB" id="C5DFH6"/>
<feature type="region of interest" description="Disordered" evidence="1">
    <location>
        <begin position="96"/>
        <end position="120"/>
    </location>
</feature>
<dbReference type="InterPro" id="IPR032710">
    <property type="entry name" value="NTF2-like_dom_sf"/>
</dbReference>
<dbReference type="KEGG" id="lth:KLTH0D15158g"/>
<dbReference type="Pfam" id="PF10429">
    <property type="entry name" value="Mtr2"/>
    <property type="match status" value="1"/>
</dbReference>